<dbReference type="Pfam" id="PF05343">
    <property type="entry name" value="Peptidase_M42"/>
    <property type="match status" value="1"/>
</dbReference>
<feature type="binding site" evidence="8">
    <location>
        <position position="166"/>
    </location>
    <ligand>
        <name>Zn(2+)</name>
        <dbReference type="ChEBI" id="CHEBI:29105"/>
        <label>2</label>
    </ligand>
</feature>
<sequence>MLLSKLCNSFGVSGYEYDIRDFIKKEAKEYVENVSVDNIGNIIAHKECGNKKIILDVHIDEVGLIITGYNEDGTFRFNSLGKIDTNIIPCQTVFVGEDKIPGVIGFKPIHIQKEKSNKISYKDCCIDIGCNNKNQAKNLIKLGDSVVFDTKFSAFGGKFIKGKALDNRIGCFILLDLLKNNYNLNLYGVFNCQEKIGARGAQISSYRIKPDLVIIIDVIDIKNDDKSGIKLGSGPIIPIISKESIFDKKLHTSILKLADKKRIPYQVKTYIEEVKDVESYFRKNAISILVPCKYASSSISVASIEDIENTKVLIEEFLNTFSKGE</sequence>
<keyword evidence="10" id="KW-1185">Reference proteome</keyword>
<dbReference type="GO" id="GO:0004177">
    <property type="term" value="F:aminopeptidase activity"/>
    <property type="evidence" value="ECO:0007669"/>
    <property type="project" value="UniProtKB-UniRule"/>
</dbReference>
<dbReference type="PANTHER" id="PTHR32481">
    <property type="entry name" value="AMINOPEPTIDASE"/>
    <property type="match status" value="1"/>
</dbReference>
<dbReference type="AlphaFoldDB" id="A0A1E8EVH2"/>
<evidence type="ECO:0000313" key="10">
    <source>
        <dbReference type="Proteomes" id="UP000175744"/>
    </source>
</evidence>
<dbReference type="InterPro" id="IPR051464">
    <property type="entry name" value="Peptidase_M42_aminopept"/>
</dbReference>
<evidence type="ECO:0000256" key="4">
    <source>
        <dbReference type="ARBA" id="ARBA00022723"/>
    </source>
</evidence>
<evidence type="ECO:0000256" key="7">
    <source>
        <dbReference type="PIRSR" id="PIRSR001123-1"/>
    </source>
</evidence>
<dbReference type="Gene3D" id="2.40.30.40">
    <property type="entry name" value="Peptidase M42, domain 2"/>
    <property type="match status" value="1"/>
</dbReference>
<comment type="caution">
    <text evidence="9">The sequence shown here is derived from an EMBL/GenBank/DDBJ whole genome shotgun (WGS) entry which is preliminary data.</text>
</comment>
<feature type="active site" description="Proton acceptor" evidence="7">
    <location>
        <position position="194"/>
    </location>
</feature>
<gene>
    <name evidence="9" type="primary">ysdC_2</name>
    <name evidence="9" type="ORF">CLOACE_22090</name>
</gene>
<keyword evidence="4 8" id="KW-0479">Metal-binding</keyword>
<dbReference type="EC" id="3.4.11.-" evidence="9"/>
<comment type="similarity">
    <text evidence="1 6">Belongs to the peptidase M42 family.</text>
</comment>
<keyword evidence="3" id="KW-0645">Protease</keyword>
<dbReference type="InterPro" id="IPR008007">
    <property type="entry name" value="Peptidase_M42"/>
</dbReference>
<protein>
    <submittedName>
        <fullName evidence="9">Putative aminopeptidase YsdC</fullName>
        <ecNumber evidence="9">3.4.11.-</ecNumber>
    </submittedName>
</protein>
<organism evidence="9 10">
    <name type="scientific">Clostridium acetireducens DSM 10703</name>
    <dbReference type="NCBI Taxonomy" id="1121290"/>
    <lineage>
        <taxon>Bacteria</taxon>
        <taxon>Bacillati</taxon>
        <taxon>Bacillota</taxon>
        <taxon>Clostridia</taxon>
        <taxon>Eubacteriales</taxon>
        <taxon>Clostridiaceae</taxon>
        <taxon>Clostridium</taxon>
    </lineage>
</organism>
<dbReference type="Proteomes" id="UP000175744">
    <property type="component" value="Unassembled WGS sequence"/>
</dbReference>
<evidence type="ECO:0000256" key="8">
    <source>
        <dbReference type="PIRSR" id="PIRSR001123-2"/>
    </source>
</evidence>
<dbReference type="InterPro" id="IPR023367">
    <property type="entry name" value="Peptidase_M42_dom2"/>
</dbReference>
<evidence type="ECO:0000256" key="6">
    <source>
        <dbReference type="PIRNR" id="PIRNR001123"/>
    </source>
</evidence>
<dbReference type="OrthoDB" id="9772053at2"/>
<feature type="binding site" evidence="8">
    <location>
        <position position="58"/>
    </location>
    <ligand>
        <name>Zn(2+)</name>
        <dbReference type="ChEBI" id="CHEBI:29105"/>
        <label>1</label>
    </ligand>
</feature>
<proteinExistence type="inferred from homology"/>
<keyword evidence="2 9" id="KW-0031">Aminopeptidase</keyword>
<evidence type="ECO:0000256" key="3">
    <source>
        <dbReference type="ARBA" id="ARBA00022670"/>
    </source>
</evidence>
<evidence type="ECO:0000256" key="5">
    <source>
        <dbReference type="ARBA" id="ARBA00022801"/>
    </source>
</evidence>
<dbReference type="RefSeq" id="WP_070111309.1">
    <property type="nucleotide sequence ID" value="NZ_LZFO01000052.1"/>
</dbReference>
<evidence type="ECO:0000256" key="1">
    <source>
        <dbReference type="ARBA" id="ARBA00006272"/>
    </source>
</evidence>
<dbReference type="Gene3D" id="3.40.630.10">
    <property type="entry name" value="Zn peptidases"/>
    <property type="match status" value="1"/>
</dbReference>
<evidence type="ECO:0000313" key="9">
    <source>
        <dbReference type="EMBL" id="OFH99504.1"/>
    </source>
</evidence>
<evidence type="ECO:0000256" key="2">
    <source>
        <dbReference type="ARBA" id="ARBA00022438"/>
    </source>
</evidence>
<dbReference type="GO" id="GO:0046872">
    <property type="term" value="F:metal ion binding"/>
    <property type="evidence" value="ECO:0007669"/>
    <property type="project" value="UniProtKB-UniRule"/>
</dbReference>
<dbReference type="SUPFAM" id="SSF53187">
    <property type="entry name" value="Zn-dependent exopeptidases"/>
    <property type="match status" value="1"/>
</dbReference>
<dbReference type="EMBL" id="LZFO01000052">
    <property type="protein sequence ID" value="OFH99504.1"/>
    <property type="molecule type" value="Genomic_DNA"/>
</dbReference>
<feature type="binding site" evidence="8">
    <location>
        <position position="217"/>
    </location>
    <ligand>
        <name>Zn(2+)</name>
        <dbReference type="ChEBI" id="CHEBI:29105"/>
        <label>1</label>
    </ligand>
</feature>
<dbReference type="PIRSF" id="PIRSF001123">
    <property type="entry name" value="PepA_GA"/>
    <property type="match status" value="1"/>
</dbReference>
<dbReference type="PANTHER" id="PTHR32481:SF0">
    <property type="entry name" value="AMINOPEPTIDASE YPDE-RELATED"/>
    <property type="match status" value="1"/>
</dbReference>
<keyword evidence="5 9" id="KW-0378">Hydrolase</keyword>
<name>A0A1E8EVH2_9CLOT</name>
<reference evidence="9 10" key="1">
    <citation type="submission" date="2016-06" db="EMBL/GenBank/DDBJ databases">
        <title>Genome sequence of Clostridium acetireducens DSM 10703.</title>
        <authorList>
            <person name="Poehlein A."/>
            <person name="Fluechter S."/>
            <person name="Duerre P."/>
            <person name="Daniel R."/>
        </authorList>
    </citation>
    <scope>NUCLEOTIDE SEQUENCE [LARGE SCALE GENOMIC DNA]</scope>
    <source>
        <strain evidence="9 10">DSM 10703</strain>
    </source>
</reference>
<dbReference type="STRING" id="1121290.CLAOCE_22090"/>
<comment type="cofactor">
    <cofactor evidence="8">
        <name>a divalent metal cation</name>
        <dbReference type="ChEBI" id="CHEBI:60240"/>
    </cofactor>
    <text evidence="8">Binds 2 divalent metal cations per subunit.</text>
</comment>
<dbReference type="SUPFAM" id="SSF101821">
    <property type="entry name" value="Aminopeptidase/glucanase lid domain"/>
    <property type="match status" value="1"/>
</dbReference>
<feature type="binding site" evidence="8">
    <location>
        <position position="166"/>
    </location>
    <ligand>
        <name>Zn(2+)</name>
        <dbReference type="ChEBI" id="CHEBI:29105"/>
        <label>1</label>
    </ligand>
</feature>
<dbReference type="GO" id="GO:0006508">
    <property type="term" value="P:proteolysis"/>
    <property type="evidence" value="ECO:0007669"/>
    <property type="project" value="UniProtKB-KW"/>
</dbReference>
<accession>A0A1E8EVH2</accession>